<accession>A0A174K6Z8</accession>
<evidence type="ECO:0000259" key="7">
    <source>
        <dbReference type="PROSITE" id="PS51918"/>
    </source>
</evidence>
<comment type="cofactor">
    <cofactor evidence="1">
        <name>[4Fe-4S] cluster</name>
        <dbReference type="ChEBI" id="CHEBI:49883"/>
    </cofactor>
</comment>
<gene>
    <name evidence="8" type="primary">hpdA_9</name>
    <name evidence="8" type="ORF">ERS852491_04116</name>
</gene>
<dbReference type="InterPro" id="IPR058240">
    <property type="entry name" value="rSAM_sf"/>
</dbReference>
<dbReference type="STRING" id="39482.ERS852491_04116"/>
<evidence type="ECO:0000256" key="6">
    <source>
        <dbReference type="ARBA" id="ARBA00023014"/>
    </source>
</evidence>
<keyword evidence="3" id="KW-0949">S-adenosyl-L-methionine</keyword>
<dbReference type="PANTHER" id="PTHR30352">
    <property type="entry name" value="PYRUVATE FORMATE-LYASE-ACTIVATING ENZYME"/>
    <property type="match status" value="1"/>
</dbReference>
<dbReference type="GO" id="GO:0051539">
    <property type="term" value="F:4 iron, 4 sulfur cluster binding"/>
    <property type="evidence" value="ECO:0007669"/>
    <property type="project" value="UniProtKB-KW"/>
</dbReference>
<keyword evidence="5" id="KW-0408">Iron</keyword>
<keyword evidence="2" id="KW-0004">4Fe-4S</keyword>
<dbReference type="GO" id="GO:0016491">
    <property type="term" value="F:oxidoreductase activity"/>
    <property type="evidence" value="ECO:0007669"/>
    <property type="project" value="UniProtKB-KW"/>
</dbReference>
<dbReference type="NCBIfam" id="TIGR02494">
    <property type="entry name" value="PFLE_PFLC"/>
    <property type="match status" value="1"/>
</dbReference>
<dbReference type="Proteomes" id="UP000095544">
    <property type="component" value="Unassembled WGS sequence"/>
</dbReference>
<dbReference type="SUPFAM" id="SSF102114">
    <property type="entry name" value="Radical SAM enzymes"/>
    <property type="match status" value="1"/>
</dbReference>
<dbReference type="SFLD" id="SFLDG01118">
    <property type="entry name" value="activating_enzymes__group_2"/>
    <property type="match status" value="1"/>
</dbReference>
<keyword evidence="8" id="KW-0560">Oxidoreductase</keyword>
<dbReference type="EC" id="1.97.1.-" evidence="8"/>
<evidence type="ECO:0000256" key="2">
    <source>
        <dbReference type="ARBA" id="ARBA00022485"/>
    </source>
</evidence>
<keyword evidence="4" id="KW-0479">Metal-binding</keyword>
<protein>
    <submittedName>
        <fullName evidence="8">4-hydroxyphenylacetate decarboxylase activating enzyme</fullName>
        <ecNumber evidence="8">1.97.1.-</ecNumber>
    </submittedName>
</protein>
<dbReference type="InterPro" id="IPR034457">
    <property type="entry name" value="Organic_radical-activating"/>
</dbReference>
<dbReference type="GO" id="GO:0046872">
    <property type="term" value="F:metal ion binding"/>
    <property type="evidence" value="ECO:0007669"/>
    <property type="project" value="UniProtKB-KW"/>
</dbReference>
<dbReference type="PIRSF" id="PIRSF000371">
    <property type="entry name" value="PFL_act_enz"/>
    <property type="match status" value="1"/>
</dbReference>
<dbReference type="EMBL" id="CYZU01000052">
    <property type="protein sequence ID" value="CUP04979.1"/>
    <property type="molecule type" value="Genomic_DNA"/>
</dbReference>
<evidence type="ECO:0000313" key="8">
    <source>
        <dbReference type="EMBL" id="CUP04979.1"/>
    </source>
</evidence>
<name>A0A174K6Z8_9FIRM</name>
<dbReference type="SFLD" id="SFLDG01066">
    <property type="entry name" value="organic_radical-activating_enz"/>
    <property type="match status" value="1"/>
</dbReference>
<dbReference type="InterPro" id="IPR040074">
    <property type="entry name" value="BssD/PflA/YjjW"/>
</dbReference>
<dbReference type="AlphaFoldDB" id="A0A174K6Z8"/>
<evidence type="ECO:0000256" key="1">
    <source>
        <dbReference type="ARBA" id="ARBA00001966"/>
    </source>
</evidence>
<dbReference type="InterPro" id="IPR013785">
    <property type="entry name" value="Aldolase_TIM"/>
</dbReference>
<dbReference type="CDD" id="cd01335">
    <property type="entry name" value="Radical_SAM"/>
    <property type="match status" value="1"/>
</dbReference>
<dbReference type="RefSeq" id="WP_055154844.1">
    <property type="nucleotide sequence ID" value="NZ_CYZU01000052.1"/>
</dbReference>
<proteinExistence type="predicted"/>
<keyword evidence="6" id="KW-0411">Iron-sulfur</keyword>
<evidence type="ECO:0000313" key="9">
    <source>
        <dbReference type="Proteomes" id="UP000095544"/>
    </source>
</evidence>
<dbReference type="PROSITE" id="PS51918">
    <property type="entry name" value="RADICAL_SAM"/>
    <property type="match status" value="1"/>
</dbReference>
<dbReference type="OrthoDB" id="1928218at2"/>
<dbReference type="PANTHER" id="PTHR30352:SF4">
    <property type="entry name" value="PYRUVATE FORMATE-LYASE 2-ACTIVATING ENZYME"/>
    <property type="match status" value="1"/>
</dbReference>
<reference evidence="8 9" key="1">
    <citation type="submission" date="2015-09" db="EMBL/GenBank/DDBJ databases">
        <authorList>
            <consortium name="Pathogen Informatics"/>
        </authorList>
    </citation>
    <scope>NUCLEOTIDE SEQUENCE [LARGE SCALE GENOMIC DNA]</scope>
    <source>
        <strain evidence="8 9">2789STDY5834876</strain>
    </source>
</reference>
<evidence type="ECO:0000256" key="4">
    <source>
        <dbReference type="ARBA" id="ARBA00022723"/>
    </source>
</evidence>
<dbReference type="InterPro" id="IPR012839">
    <property type="entry name" value="Organic_radical_activase"/>
</dbReference>
<evidence type="ECO:0000256" key="5">
    <source>
        <dbReference type="ARBA" id="ARBA00023004"/>
    </source>
</evidence>
<dbReference type="Gene3D" id="3.20.20.70">
    <property type="entry name" value="Aldolase class I"/>
    <property type="match status" value="1"/>
</dbReference>
<feature type="domain" description="Radical SAM core" evidence="7">
    <location>
        <begin position="12"/>
        <end position="284"/>
    </location>
</feature>
<dbReference type="InterPro" id="IPR007197">
    <property type="entry name" value="rSAM"/>
</dbReference>
<dbReference type="SFLD" id="SFLDS00029">
    <property type="entry name" value="Radical_SAM"/>
    <property type="match status" value="1"/>
</dbReference>
<evidence type="ECO:0000256" key="3">
    <source>
        <dbReference type="ARBA" id="ARBA00022691"/>
    </source>
</evidence>
<organism evidence="8 9">
    <name type="scientific">Faecalicatena contorta</name>
    <dbReference type="NCBI Taxonomy" id="39482"/>
    <lineage>
        <taxon>Bacteria</taxon>
        <taxon>Bacillati</taxon>
        <taxon>Bacillota</taxon>
        <taxon>Clostridia</taxon>
        <taxon>Lachnospirales</taxon>
        <taxon>Lachnospiraceae</taxon>
        <taxon>Faecalicatena</taxon>
    </lineage>
</organism>
<dbReference type="Pfam" id="PF04055">
    <property type="entry name" value="Radical_SAM"/>
    <property type="match status" value="1"/>
</dbReference>
<sequence>MRIFQKGFNYSQDGYGNRLVYHLQGCNMNCPWCSNPEGMKREGVLITEEEWLLDEVCPHHAVQNKRLDRTICRECREKECVTKHRTKGIRLSYEEMEVDAVVEEVTANRPMFYDGGGVTFTGGEATLQFDELLETLERLHAAGIHTALETNGASPRLKLCLPYIDQLIMDCKLCDDEKHRMATGISNKQTMENIRHAARVHPCLHVRVPLIGEVNDSEADIKDFLEFFQTIGGDNVTFEILAYHAFGKKKWEQCGWEYQMPETAHVKEETTQHFMEKIMELGLNYMRT</sequence>